<feature type="region of interest" description="Disordered" evidence="1">
    <location>
        <begin position="121"/>
        <end position="362"/>
    </location>
</feature>
<dbReference type="Proteomes" id="UP001595698">
    <property type="component" value="Unassembled WGS sequence"/>
</dbReference>
<dbReference type="EMBL" id="JBHSBC010000038">
    <property type="protein sequence ID" value="MFC3984881.1"/>
    <property type="molecule type" value="Genomic_DNA"/>
</dbReference>
<feature type="compositionally biased region" description="Low complexity" evidence="1">
    <location>
        <begin position="474"/>
        <end position="521"/>
    </location>
</feature>
<reference evidence="3" key="1">
    <citation type="journal article" date="2019" name="Int. J. Syst. Evol. Microbiol.">
        <title>The Global Catalogue of Microorganisms (GCM) 10K type strain sequencing project: providing services to taxonomists for standard genome sequencing and annotation.</title>
        <authorList>
            <consortium name="The Broad Institute Genomics Platform"/>
            <consortium name="The Broad Institute Genome Sequencing Center for Infectious Disease"/>
            <person name="Wu L."/>
            <person name="Ma J."/>
        </authorList>
    </citation>
    <scope>NUCLEOTIDE SEQUENCE [LARGE SCALE GENOMIC DNA]</scope>
    <source>
        <strain evidence="3">TBRC 7912</strain>
    </source>
</reference>
<sequence>MTPSRKPSRATVITASIAIGVFGAGAGLGTVIAARSQPPAEQSVRLAAGTYHLDELAQAWKAGEAPSLSGSDAGSTISKKGPLGTALAGAKVCLTATADGHAVSGSAGGCIGLPVLASATAPLQRPSNPKSGTAKDTKDAKDTAPKAAPQPTVKPVKNDAPPKSNTGGGGGGGGGGGTTQKAPVSAPVQPPKTNTKADPPPPPPTKKVSGGISDNGSVIDKPATLAEKPKLGIGADAPKVADRDEKPQPDSPKPPKAAKPTGALKPALPNGTAKPVTPPKTTAKQKPQNPVNQPQDAAPKSSDAAPKTSDAAPKSSGKHHPDAQSAPETTETTDENGEAFTPEQEPDQTVLQPAPMGAGVETLPVFKDPELLKRAQEALGLDKNMRYTDENGVWDLNIAPPGTPPCRDYTEDELRELGADQDGAVIPRDSCRWPAFVRWLYAEPAPGEVSNWTKFTGLPERNLEFVVTDQAPAQPEQQPEQQQPDQNDQYDPYGQDDQPGQQGQPDQQNQQGQNGEYGQQPPAQPDKHDQSGGLVPAQPQPDQQTSHSKQQRRETPSDAGPYETRRYIKNGPGQVEPDQDGPTGP</sequence>
<feature type="region of interest" description="Disordered" evidence="1">
    <location>
        <begin position="463"/>
        <end position="585"/>
    </location>
</feature>
<evidence type="ECO:0000256" key="1">
    <source>
        <dbReference type="SAM" id="MobiDB-lite"/>
    </source>
</evidence>
<protein>
    <recommendedName>
        <fullName evidence="4">PASTA domain-containing protein</fullName>
    </recommendedName>
</protein>
<dbReference type="RefSeq" id="WP_386194888.1">
    <property type="nucleotide sequence ID" value="NZ_JBHSBC010000038.1"/>
</dbReference>
<gene>
    <name evidence="2" type="ORF">ACFOYY_32475</name>
</gene>
<feature type="compositionally biased region" description="Basic and acidic residues" evidence="1">
    <location>
        <begin position="133"/>
        <end position="144"/>
    </location>
</feature>
<proteinExistence type="predicted"/>
<comment type="caution">
    <text evidence="2">The sequence shown here is derived from an EMBL/GenBank/DDBJ whole genome shotgun (WGS) entry which is preliminary data.</text>
</comment>
<feature type="compositionally biased region" description="Gly residues" evidence="1">
    <location>
        <begin position="166"/>
        <end position="178"/>
    </location>
</feature>
<evidence type="ECO:0000313" key="2">
    <source>
        <dbReference type="EMBL" id="MFC3984881.1"/>
    </source>
</evidence>
<feature type="compositionally biased region" description="Low complexity" evidence="1">
    <location>
        <begin position="258"/>
        <end position="295"/>
    </location>
</feature>
<feature type="compositionally biased region" description="Basic and acidic residues" evidence="1">
    <location>
        <begin position="239"/>
        <end position="248"/>
    </location>
</feature>
<name>A0ABV8FAC1_9ACTN</name>
<evidence type="ECO:0008006" key="4">
    <source>
        <dbReference type="Google" id="ProtNLM"/>
    </source>
</evidence>
<keyword evidence="3" id="KW-1185">Reference proteome</keyword>
<evidence type="ECO:0000313" key="3">
    <source>
        <dbReference type="Proteomes" id="UP001595698"/>
    </source>
</evidence>
<accession>A0ABV8FAC1</accession>
<organism evidence="2 3">
    <name type="scientific">Streptosporangium jomthongense</name>
    <dbReference type="NCBI Taxonomy" id="1193683"/>
    <lineage>
        <taxon>Bacteria</taxon>
        <taxon>Bacillati</taxon>
        <taxon>Actinomycetota</taxon>
        <taxon>Actinomycetes</taxon>
        <taxon>Streptosporangiales</taxon>
        <taxon>Streptosporangiaceae</taxon>
        <taxon>Streptosporangium</taxon>
    </lineage>
</organism>